<dbReference type="RefSeq" id="WP_009350571.1">
    <property type="nucleotide sequence ID" value="NZ_GL638151.1"/>
</dbReference>
<evidence type="ECO:0000256" key="1">
    <source>
        <dbReference type="SAM" id="SignalP"/>
    </source>
</evidence>
<accession>E7N4H9</accession>
<keyword evidence="1" id="KW-0732">Signal</keyword>
<comment type="caution">
    <text evidence="2">The sequence shown here is derived from an EMBL/GenBank/DDBJ whole genome shotgun (WGS) entry which is preliminary data.</text>
</comment>
<evidence type="ECO:0000313" key="3">
    <source>
        <dbReference type="Proteomes" id="UP000004633"/>
    </source>
</evidence>
<name>E7N4H9_9FIRM</name>
<dbReference type="Proteomes" id="UP000004633">
    <property type="component" value="Unassembled WGS sequence"/>
</dbReference>
<feature type="chain" id="PRO_5039580641" description="KWG Leptospira" evidence="1">
    <location>
        <begin position="29"/>
        <end position="555"/>
    </location>
</feature>
<keyword evidence="3" id="KW-1185">Reference proteome</keyword>
<dbReference type="Pfam" id="PF14903">
    <property type="entry name" value="WG_beta_rep"/>
    <property type="match status" value="7"/>
</dbReference>
<organism evidence="2 3">
    <name type="scientific">Selenomonas artemidis F0399</name>
    <dbReference type="NCBI Taxonomy" id="749551"/>
    <lineage>
        <taxon>Bacteria</taxon>
        <taxon>Bacillati</taxon>
        <taxon>Bacillota</taxon>
        <taxon>Negativicutes</taxon>
        <taxon>Selenomonadales</taxon>
        <taxon>Selenomonadaceae</taxon>
        <taxon>Selenomonas</taxon>
    </lineage>
</organism>
<feature type="signal peptide" evidence="1">
    <location>
        <begin position="1"/>
        <end position="28"/>
    </location>
</feature>
<dbReference type="EMBL" id="AECV01000049">
    <property type="protein sequence ID" value="EFW28996.1"/>
    <property type="molecule type" value="Genomic_DNA"/>
</dbReference>
<protein>
    <recommendedName>
        <fullName evidence="4">KWG Leptospira</fullName>
    </recommendedName>
</protein>
<gene>
    <name evidence="2" type="ORF">HMPREF9555_01923</name>
</gene>
<evidence type="ECO:0008006" key="4">
    <source>
        <dbReference type="Google" id="ProtNLM"/>
    </source>
</evidence>
<dbReference type="InterPro" id="IPR032774">
    <property type="entry name" value="WG_beta_rep"/>
</dbReference>
<dbReference type="SUPFAM" id="SSF69360">
    <property type="entry name" value="Cell wall binding repeat"/>
    <property type="match status" value="1"/>
</dbReference>
<dbReference type="PANTHER" id="PTHR37841:SF1">
    <property type="entry name" value="DUF3298 DOMAIN-CONTAINING PROTEIN"/>
    <property type="match status" value="1"/>
</dbReference>
<dbReference type="STRING" id="749551.HMPREF9555_01923"/>
<dbReference type="AlphaFoldDB" id="E7N4H9"/>
<proteinExistence type="predicted"/>
<dbReference type="HOGENOM" id="CLU_030408_3_0_9"/>
<sequence length="555" mass="61585">MMKQWGRRLFVGALLSTMFLLPGNDAEAGIFGNIIHAMIVAGEEEEKSEIIDGLVIVHTGKKRAVLDTAGNVVVPPIYDKIRFDSAGFIHVTDKKQCGVLRADGTVAVPVAYERVGDAKEGRFIVYDKKNDRYGAYDADGHIVVPIEQRELYSYCEGLASVCRSDKTWTFVDLDGRFLPGHYRATGHFSEGLAAVKDDTNRYGYINREGTTVIPCVYAEARPFSDGTAVVRDDTRRYGYIDKTGAQVVPCAYADARDFSGGYAAVLKNHGAIVRPDWGFVDRTGAEVIKPHFYYVDHDFTEDGRAIVSDDRFAYFIDATGTILWPSTYDRMEPYKDGLAAVYNRVGTYSFNAISTMLVGSKWDKIYDDKIYTSIGNDVLKRGYVDAAGKEIISTKNDYVSPFDKNGLSYVMTKGKWGVMDRTGAYVIEPRYERIYPLTEELFAVRLNDRWGFIDRAGAAIIPPAYDQVVSFGEGAASVCKDGTWHVIDKDGKDILTLPDGVTDLGPFAAGLMPVRVGKLWGYMDHAGAFVVAPAYDAADIFRTKERELLPADEDE</sequence>
<reference evidence="2 3" key="1">
    <citation type="submission" date="2010-08" db="EMBL/GenBank/DDBJ databases">
        <authorList>
            <person name="Weinstock G."/>
            <person name="Sodergren E."/>
            <person name="Clifton S."/>
            <person name="Fulton L."/>
            <person name="Fulton B."/>
            <person name="Courtney L."/>
            <person name="Fronick C."/>
            <person name="Harrison M."/>
            <person name="Strong C."/>
            <person name="Farmer C."/>
            <person name="Delahaunty K."/>
            <person name="Markovic C."/>
            <person name="Hall O."/>
            <person name="Minx P."/>
            <person name="Tomlinson C."/>
            <person name="Mitreva M."/>
            <person name="Hou S."/>
            <person name="Chen J."/>
            <person name="Wollam A."/>
            <person name="Pepin K.H."/>
            <person name="Johnson M."/>
            <person name="Bhonagiri V."/>
            <person name="Zhang X."/>
            <person name="Suruliraj S."/>
            <person name="Warren W."/>
            <person name="Chinwalla A."/>
            <person name="Mardis E.R."/>
            <person name="Wilson R.K."/>
        </authorList>
    </citation>
    <scope>NUCLEOTIDE SEQUENCE [LARGE SCALE GENOMIC DNA]</scope>
    <source>
        <strain evidence="2 3">F0399</strain>
    </source>
</reference>
<evidence type="ECO:0000313" key="2">
    <source>
        <dbReference type="EMBL" id="EFW28996.1"/>
    </source>
</evidence>
<dbReference type="PANTHER" id="PTHR37841">
    <property type="entry name" value="GLR2918 PROTEIN"/>
    <property type="match status" value="1"/>
</dbReference>